<accession>A0ABT4QJ09</accession>
<evidence type="ECO:0000313" key="1">
    <source>
        <dbReference type="EMBL" id="MCZ8516857.1"/>
    </source>
</evidence>
<dbReference type="Proteomes" id="UP001527882">
    <property type="component" value="Unassembled WGS sequence"/>
</dbReference>
<organism evidence="1 2">
    <name type="scientific">Paenibacillus gyeongsangnamensis</name>
    <dbReference type="NCBI Taxonomy" id="3388067"/>
    <lineage>
        <taxon>Bacteria</taxon>
        <taxon>Bacillati</taxon>
        <taxon>Bacillota</taxon>
        <taxon>Bacilli</taxon>
        <taxon>Bacillales</taxon>
        <taxon>Paenibacillaceae</taxon>
        <taxon>Paenibacillus</taxon>
    </lineage>
</organism>
<comment type="caution">
    <text evidence="1">The sequence shown here is derived from an EMBL/GenBank/DDBJ whole genome shotgun (WGS) entry which is preliminary data.</text>
</comment>
<dbReference type="SUPFAM" id="SSF47336">
    <property type="entry name" value="ACP-like"/>
    <property type="match status" value="1"/>
</dbReference>
<keyword evidence="2" id="KW-1185">Reference proteome</keyword>
<gene>
    <name evidence="1" type="ORF">O9H85_31750</name>
</gene>
<proteinExistence type="predicted"/>
<evidence type="ECO:0000313" key="2">
    <source>
        <dbReference type="Proteomes" id="UP001527882"/>
    </source>
</evidence>
<dbReference type="InterPro" id="IPR036736">
    <property type="entry name" value="ACP-like_sf"/>
</dbReference>
<reference evidence="1 2" key="1">
    <citation type="submission" date="2022-12" db="EMBL/GenBank/DDBJ databases">
        <title>Draft genome sequence of Paenibacillus sp. dW9.</title>
        <authorList>
            <person name="Choi E.-W."/>
            <person name="Kim D.-U."/>
        </authorList>
    </citation>
    <scope>NUCLEOTIDE SEQUENCE [LARGE SCALE GENOMIC DNA]</scope>
    <source>
        <strain evidence="2">dW9</strain>
    </source>
</reference>
<name>A0ABT4QJ09_9BACL</name>
<dbReference type="Gene3D" id="1.10.1200.10">
    <property type="entry name" value="ACP-like"/>
    <property type="match status" value="1"/>
</dbReference>
<sequence length="80" mass="9362">MMITKEDIKSLLLERKLYAPIDEEQLNNGSEFILDSLSLLWFLEGFEKKFGIQLSLEDQEWNEFTSVDSIYQVLKTKGLT</sequence>
<dbReference type="EMBL" id="JAQAGZ010000028">
    <property type="protein sequence ID" value="MCZ8516857.1"/>
    <property type="molecule type" value="Genomic_DNA"/>
</dbReference>
<dbReference type="RefSeq" id="WP_269885392.1">
    <property type="nucleotide sequence ID" value="NZ_JAQAGZ010000028.1"/>
</dbReference>
<protein>
    <recommendedName>
        <fullName evidence="3">Carrier domain-containing protein</fullName>
    </recommendedName>
</protein>
<evidence type="ECO:0008006" key="3">
    <source>
        <dbReference type="Google" id="ProtNLM"/>
    </source>
</evidence>